<dbReference type="PANTHER" id="PTHR10504">
    <property type="entry name" value="BACTERICIDAL PERMEABILITY-INCREASING BPI PROTEIN-RELATED"/>
    <property type="match status" value="1"/>
</dbReference>
<evidence type="ECO:0000256" key="3">
    <source>
        <dbReference type="ARBA" id="ARBA00022525"/>
    </source>
</evidence>
<sequence>MTHVLTGIFERGGKEEIMSACSFLLLLSISSLCLNANPGIKVKITEEGLHFGMQVGLEFLKQRLKEAIFEDWHGEDTSGLSGFNYTVSKIRIQHVQFPGKSLFLIPATGMKLLVHDASAIATADWRFSTWLLRSSGKLKVCLTGVSISAAAKVSKDEDGHPKLLLENCHGNVDGIDIQLDDTSRWFYRLLVNLLERPLRNNFNLNLCPIIYSEIERFNAELKQHQNRIQLDAFAVIDYSLVKPPSISLASISVDFKGAVYSALNRTQLSFEPDPFHLPNTRDFMLYIGISEYFFRSASLAYYTSGAFDVSIEKELSAYFRLTTETFNNIIPTIAFYYGVSNPVMMNLTVTAAPVISLHNGRFLLDLSGSMDVLVVQTNFTTNSMFTLNITAKTHINMIIFEKNLIPTLCLDSFDLALAHSTIGFFKASIMKNFMSYILQKGVIPAVNVNLKDGIPLPVLDTMVLVQPTITMYQGYLLISTDAKLKPTNIWKHNHIRTF</sequence>
<comment type="domain">
    <text evidence="7">The N- and C-terminal barrels adopt an identical fold despite having only 13% of conserved residues.</text>
</comment>
<dbReference type="InterPro" id="IPR030675">
    <property type="entry name" value="BPI/LBP"/>
</dbReference>
<dbReference type="InterPro" id="IPR017943">
    <property type="entry name" value="Bactericidal_perm-incr_a/b_dom"/>
</dbReference>
<dbReference type="GO" id="GO:0050829">
    <property type="term" value="P:defense response to Gram-negative bacterium"/>
    <property type="evidence" value="ECO:0007669"/>
    <property type="project" value="UniProtKB-UniRule"/>
</dbReference>
<comment type="function">
    <text evidence="7">The cytotoxic action of BPI is limited to many species of Gram-negative bacteria; this specificity may be explained by a strong affinity of the very basic N-terminal half for the negatively charged lipopolysaccharides that are unique to the Gram-negative bacterial outer envelope.</text>
</comment>
<dbReference type="InterPro" id="IPR001124">
    <property type="entry name" value="Lipid-bd_serum_glycop_C"/>
</dbReference>
<comment type="subunit">
    <text evidence="7">Monomer. Homodimer; disulfide-linked.</text>
</comment>
<keyword evidence="7" id="KW-0732">Signal</keyword>
<keyword evidence="3 7" id="KW-0964">Secreted</keyword>
<dbReference type="GO" id="GO:0005615">
    <property type="term" value="C:extracellular space"/>
    <property type="evidence" value="ECO:0000318"/>
    <property type="project" value="GO_Central"/>
</dbReference>
<dbReference type="Pfam" id="PF01273">
    <property type="entry name" value="LBP_BPI_CETP"/>
    <property type="match status" value="1"/>
</dbReference>
<dbReference type="SMART" id="SM00329">
    <property type="entry name" value="BPI2"/>
    <property type="match status" value="1"/>
</dbReference>
<keyword evidence="7" id="KW-0399">Innate immunity</keyword>
<evidence type="ECO:0000259" key="8">
    <source>
        <dbReference type="SMART" id="SM00328"/>
    </source>
</evidence>
<keyword evidence="4 6" id="KW-1015">Disulfide bond</keyword>
<dbReference type="Gene3D" id="3.15.20.10">
    <property type="entry name" value="Bactericidal permeability-increasing protein, domain 2"/>
    <property type="match status" value="1"/>
</dbReference>
<evidence type="ECO:0000313" key="11">
    <source>
        <dbReference type="Proteomes" id="UP000001646"/>
    </source>
</evidence>
<dbReference type="Proteomes" id="UP000001646">
    <property type="component" value="Chromosome 5"/>
</dbReference>
<reference evidence="10 11" key="1">
    <citation type="submission" date="2009-12" db="EMBL/GenBank/DDBJ databases">
        <title>The Genome Sequence of Anolis carolinensis (Green Anole Lizard).</title>
        <authorList>
            <consortium name="The Genome Sequencing Platform"/>
            <person name="Di Palma F."/>
            <person name="Alfoldi J."/>
            <person name="Heiman D."/>
            <person name="Young S."/>
            <person name="Grabherr M."/>
            <person name="Johnson J."/>
            <person name="Lander E.S."/>
            <person name="Lindblad-Toh K."/>
        </authorList>
    </citation>
    <scope>NUCLEOTIDE SEQUENCE [LARGE SCALE GENOMIC DNA]</scope>
    <source>
        <strain evidence="10 11">JBL SC #1</strain>
    </source>
</reference>
<proteinExistence type="inferred from homology"/>
<evidence type="ECO:0000259" key="9">
    <source>
        <dbReference type="SMART" id="SM00329"/>
    </source>
</evidence>
<dbReference type="Bgee" id="ENSACAG00000032752">
    <property type="expression patterns" value="Expressed in brain and 6 other cell types or tissues"/>
</dbReference>
<dbReference type="InterPro" id="IPR017942">
    <property type="entry name" value="Lipid-bd_serum_glycop_N"/>
</dbReference>
<evidence type="ECO:0000313" key="10">
    <source>
        <dbReference type="Ensembl" id="ENSACAP00000039134.1"/>
    </source>
</evidence>
<comment type="subcellular location">
    <subcellularLocation>
        <location evidence="1 7">Secreted</location>
    </subcellularLocation>
</comment>
<dbReference type="GO" id="GO:0045087">
    <property type="term" value="P:innate immune response"/>
    <property type="evidence" value="ECO:0007669"/>
    <property type="project" value="UniProtKB-UniRule"/>
</dbReference>
<evidence type="ECO:0000256" key="7">
    <source>
        <dbReference type="RuleBase" id="RU369039"/>
    </source>
</evidence>
<dbReference type="PIRSF" id="PIRSF002417">
    <property type="entry name" value="Lipid_binding_protein"/>
    <property type="match status" value="1"/>
</dbReference>
<gene>
    <name evidence="10" type="primary">BPIFC</name>
</gene>
<evidence type="ECO:0000256" key="1">
    <source>
        <dbReference type="ARBA" id="ARBA00004613"/>
    </source>
</evidence>
<dbReference type="SMART" id="SM00328">
    <property type="entry name" value="BPI1"/>
    <property type="match status" value="1"/>
</dbReference>
<dbReference type="PANTHER" id="PTHR10504:SF17">
    <property type="entry name" value="BPI FOLD-CONTAINING FAMILY C PROTEIN"/>
    <property type="match status" value="1"/>
</dbReference>
<keyword evidence="7" id="KW-0044">Antibiotic</keyword>
<organism evidence="10 11">
    <name type="scientific">Anolis carolinensis</name>
    <name type="common">Green anole</name>
    <name type="synonym">American chameleon</name>
    <dbReference type="NCBI Taxonomy" id="28377"/>
    <lineage>
        <taxon>Eukaryota</taxon>
        <taxon>Metazoa</taxon>
        <taxon>Chordata</taxon>
        <taxon>Craniata</taxon>
        <taxon>Vertebrata</taxon>
        <taxon>Euteleostomi</taxon>
        <taxon>Lepidosauria</taxon>
        <taxon>Squamata</taxon>
        <taxon>Bifurcata</taxon>
        <taxon>Unidentata</taxon>
        <taxon>Episquamata</taxon>
        <taxon>Toxicofera</taxon>
        <taxon>Iguania</taxon>
        <taxon>Dactyloidae</taxon>
        <taxon>Anolis</taxon>
    </lineage>
</organism>
<feature type="domain" description="Lipid-binding serum glycoprotein C-terminal" evidence="9">
    <location>
        <begin position="279"/>
        <end position="480"/>
    </location>
</feature>
<evidence type="ECO:0000256" key="4">
    <source>
        <dbReference type="ARBA" id="ARBA00023157"/>
    </source>
</evidence>
<keyword evidence="7" id="KW-0391">Immunity</keyword>
<reference evidence="10" key="2">
    <citation type="submission" date="2025-08" db="UniProtKB">
        <authorList>
            <consortium name="Ensembl"/>
        </authorList>
    </citation>
    <scope>IDENTIFICATION</scope>
</reference>
<accession>A0A803TV94</accession>
<keyword evidence="5 7" id="KW-0325">Glycoprotein</keyword>
<dbReference type="SUPFAM" id="SSF55394">
    <property type="entry name" value="Bactericidal permeability-increasing protein, BPI"/>
    <property type="match status" value="2"/>
</dbReference>
<dbReference type="FunFam" id="3.15.10.10:FF:000001">
    <property type="entry name" value="phospholipid transfer protein-like"/>
    <property type="match status" value="1"/>
</dbReference>
<comment type="domain">
    <text evidence="7">The N-terminal region may be exposed to the interior of the granule, whereas the C-terminal portion may be embedded in the membrane. During phagocytosis and degranulation, proteases may be released and activated and cleave BPI at the junction of the N- and C-terminal portions of the molecule, providing controlled release of the N-terminal antibacterial fragment when bacteria are ingested.</text>
</comment>
<evidence type="ECO:0000256" key="2">
    <source>
        <dbReference type="ARBA" id="ARBA00007292"/>
    </source>
</evidence>
<dbReference type="Ensembl" id="ENSACAT00000033805.2">
    <property type="protein sequence ID" value="ENSACAP00000039134.1"/>
    <property type="gene ID" value="ENSACAG00000032752.2"/>
</dbReference>
<comment type="similarity">
    <text evidence="2">Belongs to the BPI/LBP/Plunc superfamily. BPI/LBP family.</text>
</comment>
<keyword evidence="11" id="KW-1185">Reference proteome</keyword>
<dbReference type="Pfam" id="PF02886">
    <property type="entry name" value="LBP_BPI_CETP_C"/>
    <property type="match status" value="1"/>
</dbReference>
<reference evidence="10" key="3">
    <citation type="submission" date="2025-09" db="UniProtKB">
        <authorList>
            <consortium name="Ensembl"/>
        </authorList>
    </citation>
    <scope>IDENTIFICATION</scope>
</reference>
<dbReference type="GeneTree" id="ENSGT01150000286994"/>
<dbReference type="GO" id="GO:0008289">
    <property type="term" value="F:lipid binding"/>
    <property type="evidence" value="ECO:0007669"/>
    <property type="project" value="InterPro"/>
</dbReference>
<feature type="disulfide bond" evidence="6">
    <location>
        <begin position="168"/>
        <end position="207"/>
    </location>
</feature>
<dbReference type="Gene3D" id="3.15.10.10">
    <property type="entry name" value="Bactericidal permeability-increasing protein, domain 1"/>
    <property type="match status" value="1"/>
</dbReference>
<dbReference type="InParanoid" id="A0A803TV94"/>
<evidence type="ECO:0000256" key="5">
    <source>
        <dbReference type="ARBA" id="ARBA00023180"/>
    </source>
</evidence>
<dbReference type="AlphaFoldDB" id="A0A803TV94"/>
<keyword evidence="7" id="KW-0929">Antimicrobial</keyword>
<dbReference type="FunFam" id="3.15.20.10:FF:000001">
    <property type="entry name" value="Phospholipid transfer protein"/>
    <property type="match status" value="1"/>
</dbReference>
<evidence type="ECO:0000256" key="6">
    <source>
        <dbReference type="PIRSR" id="PIRSR002417-50"/>
    </source>
</evidence>
<name>A0A803TV94_ANOCA</name>
<feature type="domain" description="Lipid-binding serum glycoprotein N-terminal" evidence="8">
    <location>
        <begin position="43"/>
        <end position="264"/>
    </location>
</feature>
<protein>
    <recommendedName>
        <fullName evidence="7">Bactericidal permeability-increasing protein</fullName>
        <shortName evidence="7">BPI</shortName>
    </recommendedName>
</protein>
<dbReference type="InterPro" id="IPR032942">
    <property type="entry name" value="BPI/LBP/Plunc"/>
</dbReference>